<dbReference type="InterPro" id="IPR017599">
    <property type="entry name" value="DNA_S_DndD"/>
</dbReference>
<reference evidence="3 4" key="1">
    <citation type="journal article" date="2017" name="Environ. Microbiol.">
        <title>Genome and epigenome of a novel marine Thaumarchaeota strain suggest viral infection, phosphorothioation DNA modification and multiple restriction systems.</title>
        <authorList>
            <person name="Ahlgren N.A."/>
            <person name="Chen Y."/>
            <person name="Needham D.M."/>
            <person name="Parada A.E."/>
            <person name="Sachdeva R."/>
            <person name="Trinh V."/>
            <person name="Chen T."/>
            <person name="Fuhrman J.A."/>
        </authorList>
    </citation>
    <scope>NUCLEOTIDE SEQUENCE [LARGE SCALE GENOMIC DNA]</scope>
    <source>
        <strain evidence="3 4">SPOT01</strain>
    </source>
</reference>
<dbReference type="EMBL" id="CP021324">
    <property type="protein sequence ID" value="ARS64881.1"/>
    <property type="molecule type" value="Genomic_DNA"/>
</dbReference>
<dbReference type="SUPFAM" id="SSF52540">
    <property type="entry name" value="P-loop containing nucleoside triphosphate hydrolases"/>
    <property type="match status" value="1"/>
</dbReference>
<dbReference type="InterPro" id="IPR027417">
    <property type="entry name" value="P-loop_NTPase"/>
</dbReference>
<proteinExistence type="predicted"/>
<evidence type="ECO:0000256" key="2">
    <source>
        <dbReference type="SAM" id="Coils"/>
    </source>
</evidence>
<feature type="coiled-coil region" evidence="2">
    <location>
        <begin position="447"/>
        <end position="477"/>
    </location>
</feature>
<name>A0A2Z2HLK7_9ARCH</name>
<keyword evidence="1 2" id="KW-0175">Coiled coil</keyword>
<dbReference type="GeneID" id="32901716"/>
<dbReference type="RefSeq" id="WP_192866156.1">
    <property type="nucleotide sequence ID" value="NZ_CP021324.1"/>
</dbReference>
<dbReference type="NCBIfam" id="TIGR03185">
    <property type="entry name" value="DNA_S_dndD"/>
    <property type="match status" value="1"/>
</dbReference>
<evidence type="ECO:0000313" key="3">
    <source>
        <dbReference type="EMBL" id="ARS64881.1"/>
    </source>
</evidence>
<dbReference type="REBASE" id="202363">
    <property type="entry name" value="M.Nca01DndDP"/>
</dbReference>
<feature type="coiled-coil region" evidence="2">
    <location>
        <begin position="234"/>
        <end position="300"/>
    </location>
</feature>
<protein>
    <submittedName>
        <fullName evidence="3">DNA sulfur modification protein DndD</fullName>
    </submittedName>
</protein>
<dbReference type="PANTHER" id="PTHR32114:SF2">
    <property type="entry name" value="ABC TRANSPORTER ABCH.3"/>
    <property type="match status" value="1"/>
</dbReference>
<evidence type="ECO:0000313" key="4">
    <source>
        <dbReference type="Proteomes" id="UP000249949"/>
    </source>
</evidence>
<dbReference type="KEGG" id="nct:NMSP_1266"/>
<sequence length="678" mass="77855">MLLTKIILNDFGVYRGRNEFDVQTTKDKPIILIGGTNGAGKTTLFESVMLCLYGQNSFDTKITQKQYHAKILRLIHRILGTKKAADSASLGVEFQYAHAGKVLEYKVFRMWQNNDGSIDEKFAIEKRMLGDEKFVKLDSLEESEWQTFIDQLLPKGITKLFFFDGEKIQNIADSGNEDKFIRSSFDTLLGLDLVKQLIDDIGISVLRNSDGDTKKILEEIELKTKEKQMCESKIEKLQYKQSELNLQKTNLEKQLAVHEQQFKKLGGDFADKRESLQVDKTKFESKLENVEKDIRDMCADTLPFSLIPKQMHELKNEINLDLQKIKNNYEKEILNKNFKELENKINSDSFLSKYDSKLKNELSAQINELFAKKLDSISESQELSYNFSEHDMDKITNLIDSVNDENLSRLEALAKSHNVLTNSLNLTSVSLESAPKDDQIGPIFSELTKTSRELGELENEIENLENLEAQEKSVLILLNSQIRINLTKKQIDKKRLAGLELGPKVQEVLEDYSNILRSKKLELLERYILDGLTTLLHKTDFIEKVKINGETFEIKLFKGNDDEITKDMLSKGELQMYSTSIVQALAKTSGRPLPFMIDTPLARLDEDHRKSLVGEFYPIASHQTIILSTDSEINYEHYKELKPYIAKSIVISYDSENGKTVLHDRYFFNNKGEKEIEV</sequence>
<dbReference type="GO" id="GO:0006302">
    <property type="term" value="P:double-strand break repair"/>
    <property type="evidence" value="ECO:0007669"/>
    <property type="project" value="InterPro"/>
</dbReference>
<dbReference type="AlphaFoldDB" id="A0A2Z2HLK7"/>
<dbReference type="Proteomes" id="UP000249949">
    <property type="component" value="Chromosome"/>
</dbReference>
<dbReference type="GO" id="GO:0016887">
    <property type="term" value="F:ATP hydrolysis activity"/>
    <property type="evidence" value="ECO:0007669"/>
    <property type="project" value="InterPro"/>
</dbReference>
<dbReference type="OrthoDB" id="25344at2157"/>
<dbReference type="Gene3D" id="3.40.50.300">
    <property type="entry name" value="P-loop containing nucleotide triphosphate hydrolases"/>
    <property type="match status" value="2"/>
</dbReference>
<gene>
    <name evidence="3" type="primary">dndD</name>
    <name evidence="3" type="ORF">NMSP_1266</name>
</gene>
<evidence type="ECO:0000256" key="1">
    <source>
        <dbReference type="ARBA" id="ARBA00023054"/>
    </source>
</evidence>
<dbReference type="PANTHER" id="PTHR32114">
    <property type="entry name" value="ABC TRANSPORTER ABCH.3"/>
    <property type="match status" value="1"/>
</dbReference>
<accession>A0A2Z2HLK7</accession>
<organism evidence="3 4">
    <name type="scientific">Candidatus Nitrosomarinus catalinensis</name>
    <dbReference type="NCBI Taxonomy" id="1898749"/>
    <lineage>
        <taxon>Archaea</taxon>
        <taxon>Nitrososphaerota</taxon>
        <taxon>Nitrososphaeria</taxon>
        <taxon>Nitrosopumilales</taxon>
        <taxon>Nitrosopumilaceae</taxon>
        <taxon>Candidatus Nitrosomarinus</taxon>
    </lineage>
</organism>
<keyword evidence="4" id="KW-1185">Reference proteome</keyword>